<dbReference type="InterPro" id="IPR043140">
    <property type="entry name" value="Ribosomal_uS14_sf"/>
</dbReference>
<dbReference type="GO" id="GO:0015935">
    <property type="term" value="C:small ribosomal subunit"/>
    <property type="evidence" value="ECO:0007669"/>
    <property type="project" value="TreeGrafter"/>
</dbReference>
<evidence type="ECO:0000256" key="6">
    <source>
        <dbReference type="ARBA" id="ARBA00022980"/>
    </source>
</evidence>
<evidence type="ECO:0000313" key="10">
    <source>
        <dbReference type="EMBL" id="AUX47881.1"/>
    </source>
</evidence>
<keyword evidence="4" id="KW-0862">Zinc</keyword>
<dbReference type="PANTHER" id="PTHR19836:SF19">
    <property type="entry name" value="SMALL RIBOSOMAL SUBUNIT PROTEIN US14M"/>
    <property type="match status" value="1"/>
</dbReference>
<dbReference type="GO" id="GO:0046872">
    <property type="term" value="F:metal ion binding"/>
    <property type="evidence" value="ECO:0007669"/>
    <property type="project" value="UniProtKB-KW"/>
</dbReference>
<name>A0A2L0F8Q7_SORCE</name>
<dbReference type="EMBL" id="CP012673">
    <property type="protein sequence ID" value="AUX47881.1"/>
    <property type="molecule type" value="Genomic_DNA"/>
</dbReference>
<dbReference type="GO" id="GO:0019843">
    <property type="term" value="F:rRNA binding"/>
    <property type="evidence" value="ECO:0007669"/>
    <property type="project" value="UniProtKB-KW"/>
</dbReference>
<comment type="function">
    <text evidence="1">Binds 16S rRNA, required for the assembly of 30S particles and may also be responsible for determining the conformation of the 16S rRNA at the A site.</text>
</comment>
<evidence type="ECO:0000256" key="8">
    <source>
        <dbReference type="ARBA" id="ARBA00035167"/>
    </source>
</evidence>
<reference evidence="10 11" key="1">
    <citation type="submission" date="2015-09" db="EMBL/GenBank/DDBJ databases">
        <title>Sorangium comparison.</title>
        <authorList>
            <person name="Zaburannyi N."/>
            <person name="Bunk B."/>
            <person name="Overmann J."/>
            <person name="Mueller R."/>
        </authorList>
    </citation>
    <scope>NUCLEOTIDE SEQUENCE [LARGE SCALE GENOMIC DNA]</scope>
    <source>
        <strain evidence="10 11">So ce26</strain>
    </source>
</reference>
<organism evidence="10 11">
    <name type="scientific">Sorangium cellulosum</name>
    <name type="common">Polyangium cellulosum</name>
    <dbReference type="NCBI Taxonomy" id="56"/>
    <lineage>
        <taxon>Bacteria</taxon>
        <taxon>Pseudomonadati</taxon>
        <taxon>Myxococcota</taxon>
        <taxon>Polyangia</taxon>
        <taxon>Polyangiales</taxon>
        <taxon>Polyangiaceae</taxon>
        <taxon>Sorangium</taxon>
    </lineage>
</organism>
<dbReference type="InterPro" id="IPR023053">
    <property type="entry name" value="Ribosomal_uS14_bact"/>
</dbReference>
<evidence type="ECO:0000256" key="1">
    <source>
        <dbReference type="ARBA" id="ARBA00003686"/>
    </source>
</evidence>
<dbReference type="OrthoDB" id="9810484at2"/>
<keyword evidence="3" id="KW-0699">rRNA-binding</keyword>
<evidence type="ECO:0000256" key="9">
    <source>
        <dbReference type="ARBA" id="ARBA00047110"/>
    </source>
</evidence>
<evidence type="ECO:0000256" key="5">
    <source>
        <dbReference type="ARBA" id="ARBA00022884"/>
    </source>
</evidence>
<evidence type="ECO:0000256" key="7">
    <source>
        <dbReference type="ARBA" id="ARBA00023274"/>
    </source>
</evidence>
<dbReference type="GO" id="GO:0003735">
    <property type="term" value="F:structural constituent of ribosome"/>
    <property type="evidence" value="ECO:0007669"/>
    <property type="project" value="InterPro"/>
</dbReference>
<evidence type="ECO:0000313" key="11">
    <source>
        <dbReference type="Proteomes" id="UP000238348"/>
    </source>
</evidence>
<dbReference type="RefSeq" id="WP_104985820.1">
    <property type="nucleotide sequence ID" value="NZ_CP012673.1"/>
</dbReference>
<dbReference type="NCBIfam" id="NF005974">
    <property type="entry name" value="PRK08061.1"/>
    <property type="match status" value="1"/>
</dbReference>
<accession>A0A2L0F8Q7</accession>
<protein>
    <recommendedName>
        <fullName evidence="8">Small ribosomal subunit protein uS14</fullName>
    </recommendedName>
</protein>
<evidence type="ECO:0000256" key="2">
    <source>
        <dbReference type="ARBA" id="ARBA00022723"/>
    </source>
</evidence>
<keyword evidence="7" id="KW-0687">Ribonucleoprotein</keyword>
<evidence type="ECO:0000256" key="3">
    <source>
        <dbReference type="ARBA" id="ARBA00022730"/>
    </source>
</evidence>
<sequence length="61" mass="7179">MARAKEFAKLNRPPKFSTRLKNRCKVCGRSRAYYRDFELCRVCLRLFALRGELPGVIKASW</sequence>
<dbReference type="PANTHER" id="PTHR19836">
    <property type="entry name" value="30S RIBOSOMAL PROTEIN S14"/>
    <property type="match status" value="1"/>
</dbReference>
<dbReference type="AlphaFoldDB" id="A0A2L0F8Q7"/>
<dbReference type="SUPFAM" id="SSF57716">
    <property type="entry name" value="Glucocorticoid receptor-like (DNA-binding domain)"/>
    <property type="match status" value="1"/>
</dbReference>
<evidence type="ECO:0000256" key="4">
    <source>
        <dbReference type="ARBA" id="ARBA00022833"/>
    </source>
</evidence>
<dbReference type="InterPro" id="IPR018271">
    <property type="entry name" value="Ribosomal_uS14_CS"/>
</dbReference>
<keyword evidence="5" id="KW-0694">RNA-binding</keyword>
<dbReference type="InterPro" id="IPR001209">
    <property type="entry name" value="Ribosomal_uS14"/>
</dbReference>
<dbReference type="Proteomes" id="UP000238348">
    <property type="component" value="Chromosome"/>
</dbReference>
<comment type="subunit">
    <text evidence="9">Part of the 30S ribosomal subunit. Contacts proteins S3 and S10.</text>
</comment>
<keyword evidence="2" id="KW-0479">Metal-binding</keyword>
<dbReference type="PROSITE" id="PS00527">
    <property type="entry name" value="RIBOSOMAL_S14"/>
    <property type="match status" value="1"/>
</dbReference>
<dbReference type="Pfam" id="PF00253">
    <property type="entry name" value="Ribosomal_S14"/>
    <property type="match status" value="1"/>
</dbReference>
<dbReference type="Gene3D" id="4.10.830.10">
    <property type="entry name" value="30s Ribosomal Protein S14, Chain N"/>
    <property type="match status" value="1"/>
</dbReference>
<dbReference type="GO" id="GO:0005737">
    <property type="term" value="C:cytoplasm"/>
    <property type="evidence" value="ECO:0007669"/>
    <property type="project" value="UniProtKB-ARBA"/>
</dbReference>
<keyword evidence="6 10" id="KW-0689">Ribosomal protein</keyword>
<proteinExistence type="predicted"/>
<gene>
    <name evidence="10" type="primary">rpsN</name>
    <name evidence="10" type="ORF">SOCE26_094070</name>
</gene>
<dbReference type="GO" id="GO:0006412">
    <property type="term" value="P:translation"/>
    <property type="evidence" value="ECO:0007669"/>
    <property type="project" value="InterPro"/>
</dbReference>